<dbReference type="CDD" id="cd00033">
    <property type="entry name" value="CCP"/>
    <property type="match status" value="1"/>
</dbReference>
<keyword evidence="1 4" id="KW-0768">Sushi</keyword>
<keyword evidence="2 5" id="KW-0732">Signal</keyword>
<evidence type="ECO:0000256" key="5">
    <source>
        <dbReference type="SAM" id="SignalP"/>
    </source>
</evidence>
<dbReference type="SUPFAM" id="SSF57535">
    <property type="entry name" value="Complement control module/SCR domain"/>
    <property type="match status" value="2"/>
</dbReference>
<evidence type="ECO:0000256" key="1">
    <source>
        <dbReference type="ARBA" id="ARBA00022659"/>
    </source>
</evidence>
<dbReference type="InterPro" id="IPR051503">
    <property type="entry name" value="ComplSys_Reg/VirEntry_Med"/>
</dbReference>
<protein>
    <recommendedName>
        <fullName evidence="6">Sushi domain-containing protein</fullName>
    </recommendedName>
</protein>
<dbReference type="OrthoDB" id="10051774at2759"/>
<dbReference type="Pfam" id="PF00084">
    <property type="entry name" value="Sushi"/>
    <property type="match status" value="1"/>
</dbReference>
<accession>A0A803TIH8</accession>
<proteinExistence type="predicted"/>
<keyword evidence="8" id="KW-1185">Reference proteome</keyword>
<organism evidence="7 8">
    <name type="scientific">Anolis carolinensis</name>
    <name type="common">Green anole</name>
    <name type="synonym">American chameleon</name>
    <dbReference type="NCBI Taxonomy" id="28377"/>
    <lineage>
        <taxon>Eukaryota</taxon>
        <taxon>Metazoa</taxon>
        <taxon>Chordata</taxon>
        <taxon>Craniata</taxon>
        <taxon>Vertebrata</taxon>
        <taxon>Euteleostomi</taxon>
        <taxon>Lepidosauria</taxon>
        <taxon>Squamata</taxon>
        <taxon>Bifurcata</taxon>
        <taxon>Unidentata</taxon>
        <taxon>Episquamata</taxon>
        <taxon>Toxicofera</taxon>
        <taxon>Iguania</taxon>
        <taxon>Dactyloidae</taxon>
        <taxon>Anolis</taxon>
    </lineage>
</organism>
<dbReference type="Proteomes" id="UP000001646">
    <property type="component" value="Unplaced"/>
</dbReference>
<dbReference type="KEGG" id="acs:100564674"/>
<comment type="caution">
    <text evidence="4">Lacks conserved residue(s) required for the propagation of feature annotation.</text>
</comment>
<evidence type="ECO:0000256" key="3">
    <source>
        <dbReference type="ARBA" id="ARBA00023157"/>
    </source>
</evidence>
<dbReference type="AlphaFoldDB" id="A0A803TIH8"/>
<reference evidence="7" key="3">
    <citation type="submission" date="2025-09" db="UniProtKB">
        <authorList>
            <consortium name="Ensembl"/>
        </authorList>
    </citation>
    <scope>IDENTIFICATION</scope>
</reference>
<evidence type="ECO:0000259" key="6">
    <source>
        <dbReference type="PROSITE" id="PS50923"/>
    </source>
</evidence>
<feature type="signal peptide" evidence="5">
    <location>
        <begin position="1"/>
        <end position="20"/>
    </location>
</feature>
<dbReference type="SMART" id="SM00032">
    <property type="entry name" value="CCP"/>
    <property type="match status" value="1"/>
</dbReference>
<reference evidence="7" key="2">
    <citation type="submission" date="2025-08" db="UniProtKB">
        <authorList>
            <consortium name="Ensembl"/>
        </authorList>
    </citation>
    <scope>IDENTIFICATION</scope>
</reference>
<evidence type="ECO:0000256" key="4">
    <source>
        <dbReference type="PROSITE-ProRule" id="PRU00302"/>
    </source>
</evidence>
<evidence type="ECO:0000313" key="7">
    <source>
        <dbReference type="Ensembl" id="ENSACAP00000035018.1"/>
    </source>
</evidence>
<name>A0A803TIH8_ANOCA</name>
<evidence type="ECO:0000313" key="8">
    <source>
        <dbReference type="Proteomes" id="UP000001646"/>
    </source>
</evidence>
<dbReference type="Gene3D" id="2.10.70.10">
    <property type="entry name" value="Complement Module, domain 1"/>
    <property type="match status" value="2"/>
</dbReference>
<dbReference type="PANTHER" id="PTHR45785">
    <property type="entry name" value="COMPLEMENT FACTOR H-RELATED"/>
    <property type="match status" value="1"/>
</dbReference>
<dbReference type="InterPro" id="IPR035976">
    <property type="entry name" value="Sushi/SCR/CCP_sf"/>
</dbReference>
<reference evidence="7" key="1">
    <citation type="submission" date="2009-12" db="EMBL/GenBank/DDBJ databases">
        <title>The Genome Sequence of Anolis carolinensis (Green Anole Lizard).</title>
        <authorList>
            <consortium name="The Genome Sequencing Platform"/>
            <person name="Di Palma F."/>
            <person name="Alfoldi J."/>
            <person name="Heiman D."/>
            <person name="Young S."/>
            <person name="Grabherr M."/>
            <person name="Johnson J."/>
            <person name="Lander E.S."/>
            <person name="Lindblad-Toh K."/>
        </authorList>
    </citation>
    <scope>NUCLEOTIDE SEQUENCE [LARGE SCALE GENOMIC DNA]</scope>
    <source>
        <strain evidence="7">JBL SC #1</strain>
    </source>
</reference>
<feature type="chain" id="PRO_5032518114" description="Sushi domain-containing protein" evidence="5">
    <location>
        <begin position="21"/>
        <end position="169"/>
    </location>
</feature>
<dbReference type="InterPro" id="IPR000436">
    <property type="entry name" value="Sushi_SCR_CCP_dom"/>
</dbReference>
<dbReference type="PROSITE" id="PS50923">
    <property type="entry name" value="SUSHI"/>
    <property type="match status" value="1"/>
</dbReference>
<dbReference type="Ensembl" id="ENSACAT00000049067.1">
    <property type="protein sequence ID" value="ENSACAP00000035018.1"/>
    <property type="gene ID" value="ENSACAG00000034702.1"/>
</dbReference>
<keyword evidence="3 4" id="KW-1015">Disulfide bond</keyword>
<feature type="disulfide bond" evidence="4">
    <location>
        <begin position="49"/>
        <end position="92"/>
    </location>
</feature>
<dbReference type="GeneTree" id="ENSGT00940000154386"/>
<feature type="domain" description="Sushi" evidence="6">
    <location>
        <begin position="47"/>
        <end position="105"/>
    </location>
</feature>
<dbReference type="PANTHER" id="PTHR45785:SF7">
    <property type="entry name" value="COMPLEMENT FACTOR H"/>
    <property type="match status" value="1"/>
</dbReference>
<sequence length="169" mass="19147">MALYLLGSTILLLLWISCSAQKAPVYLQQQVVHEDLVNLLTDPEIPAKCGPPPAIDNAMLIARRAQEYFSGANVIYQCYRLYVMEGTPVARCSNGHWRGVPRCVQTCRADESDMDDNNIQLKYITKSTSMTASDYWMEFECKAGFHKDPSSSPFRKQCVKGPWVYPRCI</sequence>
<evidence type="ECO:0000256" key="2">
    <source>
        <dbReference type="ARBA" id="ARBA00022729"/>
    </source>
</evidence>
<dbReference type="InParanoid" id="A0A803TIH8"/>